<dbReference type="SUPFAM" id="SSF101898">
    <property type="entry name" value="NHL repeat"/>
    <property type="match status" value="1"/>
</dbReference>
<feature type="domain" description="B box-type" evidence="3">
    <location>
        <begin position="3"/>
        <end position="53"/>
    </location>
</feature>
<dbReference type="InterPro" id="IPR047153">
    <property type="entry name" value="TRIM45/56/19-like"/>
</dbReference>
<organism evidence="4 5">
    <name type="scientific">Mytilus edulis</name>
    <name type="common">Blue mussel</name>
    <dbReference type="NCBI Taxonomy" id="6550"/>
    <lineage>
        <taxon>Eukaryota</taxon>
        <taxon>Metazoa</taxon>
        <taxon>Spiralia</taxon>
        <taxon>Lophotrochozoa</taxon>
        <taxon>Mollusca</taxon>
        <taxon>Bivalvia</taxon>
        <taxon>Autobranchia</taxon>
        <taxon>Pteriomorphia</taxon>
        <taxon>Mytilida</taxon>
        <taxon>Mytiloidea</taxon>
        <taxon>Mytilidae</taxon>
        <taxon>Mytilinae</taxon>
        <taxon>Mytilus</taxon>
    </lineage>
</organism>
<name>A0A8S3QQK4_MYTED</name>
<comment type="caution">
    <text evidence="4">The sequence shown here is derived from an EMBL/GenBank/DDBJ whole genome shotgun (WGS) entry which is preliminary data.</text>
</comment>
<dbReference type="PANTHER" id="PTHR25462:SF229">
    <property type="entry name" value="TRANSCRIPTION INTERMEDIARY FACTOR 1-BETA"/>
    <property type="match status" value="1"/>
</dbReference>
<dbReference type="AlphaFoldDB" id="A0A8S3QQK4"/>
<feature type="coiled-coil region" evidence="2">
    <location>
        <begin position="191"/>
        <end position="218"/>
    </location>
</feature>
<protein>
    <recommendedName>
        <fullName evidence="3">B box-type domain-containing protein</fullName>
    </recommendedName>
</protein>
<accession>A0A8S3QQK4</accession>
<keyword evidence="5" id="KW-1185">Reference proteome</keyword>
<dbReference type="SMART" id="SM00336">
    <property type="entry name" value="BBOX"/>
    <property type="match status" value="2"/>
</dbReference>
<evidence type="ECO:0000259" key="3">
    <source>
        <dbReference type="PROSITE" id="PS50119"/>
    </source>
</evidence>
<evidence type="ECO:0000256" key="2">
    <source>
        <dbReference type="SAM" id="Coils"/>
    </source>
</evidence>
<dbReference type="EMBL" id="CAJPWZ010000587">
    <property type="protein sequence ID" value="CAG2196915.1"/>
    <property type="molecule type" value="Genomic_DNA"/>
</dbReference>
<dbReference type="GO" id="GO:0006513">
    <property type="term" value="P:protein monoubiquitination"/>
    <property type="evidence" value="ECO:0007669"/>
    <property type="project" value="TreeGrafter"/>
</dbReference>
<dbReference type="InterPro" id="IPR011042">
    <property type="entry name" value="6-blade_b-propeller_TolB-like"/>
</dbReference>
<keyword evidence="1" id="KW-0863">Zinc-finger</keyword>
<dbReference type="InterPro" id="IPR000315">
    <property type="entry name" value="Znf_B-box"/>
</dbReference>
<keyword evidence="1" id="KW-0479">Metal-binding</keyword>
<dbReference type="PANTHER" id="PTHR25462">
    <property type="entry name" value="BONUS, ISOFORM C-RELATED"/>
    <property type="match status" value="1"/>
</dbReference>
<dbReference type="CDD" id="cd19757">
    <property type="entry name" value="Bbox1"/>
    <property type="match status" value="1"/>
</dbReference>
<dbReference type="GO" id="GO:0008270">
    <property type="term" value="F:zinc ion binding"/>
    <property type="evidence" value="ECO:0007669"/>
    <property type="project" value="UniProtKB-KW"/>
</dbReference>
<dbReference type="Gene3D" id="2.120.10.30">
    <property type="entry name" value="TolB, C-terminal domain"/>
    <property type="match status" value="1"/>
</dbReference>
<dbReference type="OrthoDB" id="5800423at2759"/>
<evidence type="ECO:0000256" key="1">
    <source>
        <dbReference type="PROSITE-ProRule" id="PRU00024"/>
    </source>
</evidence>
<dbReference type="Gene3D" id="3.30.160.60">
    <property type="entry name" value="Classic Zinc Finger"/>
    <property type="match status" value="1"/>
</dbReference>
<reference evidence="4" key="1">
    <citation type="submission" date="2021-03" db="EMBL/GenBank/DDBJ databases">
        <authorList>
            <person name="Bekaert M."/>
        </authorList>
    </citation>
    <scope>NUCLEOTIDE SEQUENCE</scope>
</reference>
<gene>
    <name evidence="4" type="ORF">MEDL_11761</name>
</gene>
<keyword evidence="2" id="KW-0175">Coiled coil</keyword>
<sequence length="562" mass="63047">MAASERLCDICETRDITVFATDWCPECEQGLCESCKSHHSAIKSSKNHQTISLESFNKLPTAVQEIKNDCSEHGARFEYYCSQHEVPCCVECIKTTHAECRHLTPMHKVVEHNKTSNALTDFDQTLSDFLNNLNTLIQDRLKNISVLADQKKECLKGIKDAKKNVIAHLNTLEMKLKSEIETLHREHLKAIQGTIKEFEELKTNAAKVQEEVDAIKQYGSDFQRFIAFRDLETKAKVLETGKQSLATKDSAKQISLSFSTDVVQSVEKLYPTLGNVIVNTKESDIKLVDHRGKQAQILAIAMPCIDKIQLKPVFENVQLPTGKNNGCVIWGNCFLSKGRLAFSDSCNKRLIVFKDNGDYEKDITLPFHPDTVAFITDNEIAVGNSNGNTISIINSVTSLVDNSFEIEGNYVRSFSFRKGQFLIVVIDVGFILTDIEGNVLKRIPSCAVDIMYAVLLNDKIYFSQLKKHCVFCCDLKGKVTNEYRGDRLKNPVGLTCSDTGVFFITGFSSHNILTLSITGNEMKELFSSSKLNRARAISYNSSKQQLLVSTEYGNISLFDVSY</sequence>
<dbReference type="CDD" id="cd19776">
    <property type="entry name" value="Bbox2_TRIM25_C-IV"/>
    <property type="match status" value="1"/>
</dbReference>
<dbReference type="Proteomes" id="UP000683360">
    <property type="component" value="Unassembled WGS sequence"/>
</dbReference>
<evidence type="ECO:0000313" key="5">
    <source>
        <dbReference type="Proteomes" id="UP000683360"/>
    </source>
</evidence>
<evidence type="ECO:0000313" key="4">
    <source>
        <dbReference type="EMBL" id="CAG2196915.1"/>
    </source>
</evidence>
<proteinExistence type="predicted"/>
<dbReference type="PROSITE" id="PS50119">
    <property type="entry name" value="ZF_BBOX"/>
    <property type="match status" value="1"/>
</dbReference>
<dbReference type="GO" id="GO:0061630">
    <property type="term" value="F:ubiquitin protein ligase activity"/>
    <property type="evidence" value="ECO:0007669"/>
    <property type="project" value="TreeGrafter"/>
</dbReference>
<keyword evidence="1" id="KW-0862">Zinc</keyword>